<dbReference type="EC" id="2.7.13.3" evidence="2"/>
<organism evidence="11 12">
    <name type="scientific">Phenylobacterium ferrooxidans</name>
    <dbReference type="NCBI Taxonomy" id="2982689"/>
    <lineage>
        <taxon>Bacteria</taxon>
        <taxon>Pseudomonadati</taxon>
        <taxon>Pseudomonadota</taxon>
        <taxon>Alphaproteobacteria</taxon>
        <taxon>Caulobacterales</taxon>
        <taxon>Caulobacteraceae</taxon>
        <taxon>Phenylobacterium</taxon>
    </lineage>
</organism>
<dbReference type="CDD" id="cd16922">
    <property type="entry name" value="HATPase_EvgS-ArcB-TorS-like"/>
    <property type="match status" value="1"/>
</dbReference>
<feature type="domain" description="PAS" evidence="9">
    <location>
        <begin position="13"/>
        <end position="84"/>
    </location>
</feature>
<dbReference type="SMART" id="SM00086">
    <property type="entry name" value="PAC"/>
    <property type="match status" value="2"/>
</dbReference>
<dbReference type="InterPro" id="IPR036890">
    <property type="entry name" value="HATPase_C_sf"/>
</dbReference>
<dbReference type="SMART" id="SM00388">
    <property type="entry name" value="HisKA"/>
    <property type="match status" value="1"/>
</dbReference>
<evidence type="ECO:0000259" key="10">
    <source>
        <dbReference type="PROSITE" id="PS50113"/>
    </source>
</evidence>
<sequence length="791" mass="86368">MWGAEGLEPRSDLDSRLARIARATSSGTVLLDTAGRIEWINEGFTTITGYSLNECRGLTPCALLESPHTNPETLARLRGYIAGGEGFRLQVQLQAKDQRQFWIDLDVRPTYDAAGAHDGFVSVQTEVTSAKQFEARLKATSTSLRSAGHLARLGGWEVDLRDGTVRWSREVQEMLGRPERVESFARILEIYPERERDRVRAYTRQAMQTGERVEFESPMITPGGEDLWFRIVGEPEMADGKCVALHGAMQDITAQRQAHAELLESERFGRGVIDGVAAMLTVIDETGDIVAANQAFRARGAELAKSDTYHLGRNLFDVVSKLPGNHGKALMKGLRAILAGKTKSFIRAYQAGSGEWFRMTAARFAGEGPVRCVVITQSIQDLKESEDRLRDLNVTLERARDDANAANEAKSAFLATMSHEIRTPLNGVLGMAQAMARDDLPEIQRERLTVIRQAGETLLALLNDLLDLSRIEAGRLELEASMVDVEQLVEGAHATFTTLATEKDVSFAVTVAPEARGVWAGDPTRVRQIIYNLVSNAVKFTDRGEVRVDVSVAAPHLVFKVTDTGPGIAADRLGALFQKFVQEDTSTTRRFGGSGLGLAICRELATLMGGEIEAASVLGRGSVFTVRLPLTRIGDADGQAVRDDVFEAPPLRDGSALRILAAEDNPMNQLVLRTLLAQVGVEVTCVDNGELAVAAAATGDWDAILMDVQMPVMDGPTATRLIREWERNENHRRTPIIALTANAMAHHAAEYTAAGMDVLVPKPLELERLLIAIQTVLDEADAEQLDVVSCA</sequence>
<dbReference type="InterPro" id="IPR001789">
    <property type="entry name" value="Sig_transdc_resp-reg_receiver"/>
</dbReference>
<dbReference type="InterPro" id="IPR001610">
    <property type="entry name" value="PAC"/>
</dbReference>
<keyword evidence="4" id="KW-0902">Two-component regulatory system</keyword>
<feature type="coiled-coil region" evidence="6">
    <location>
        <begin position="379"/>
        <end position="409"/>
    </location>
</feature>
<dbReference type="SMART" id="SM00387">
    <property type="entry name" value="HATPase_c"/>
    <property type="match status" value="1"/>
</dbReference>
<dbReference type="Pfam" id="PF13426">
    <property type="entry name" value="PAS_9"/>
    <property type="match status" value="1"/>
</dbReference>
<dbReference type="PROSITE" id="PS50109">
    <property type="entry name" value="HIS_KIN"/>
    <property type="match status" value="1"/>
</dbReference>
<dbReference type="NCBIfam" id="TIGR00229">
    <property type="entry name" value="sensory_box"/>
    <property type="match status" value="2"/>
</dbReference>
<name>A0ABW6CYT4_9CAUL</name>
<dbReference type="CDD" id="cd00082">
    <property type="entry name" value="HisKA"/>
    <property type="match status" value="1"/>
</dbReference>
<dbReference type="SUPFAM" id="SSF55874">
    <property type="entry name" value="ATPase domain of HSP90 chaperone/DNA topoisomerase II/histidine kinase"/>
    <property type="match status" value="1"/>
</dbReference>
<dbReference type="InterPro" id="IPR013656">
    <property type="entry name" value="PAS_4"/>
</dbReference>
<feature type="domain" description="Histidine kinase" evidence="7">
    <location>
        <begin position="416"/>
        <end position="632"/>
    </location>
</feature>
<evidence type="ECO:0000259" key="7">
    <source>
        <dbReference type="PROSITE" id="PS50109"/>
    </source>
</evidence>
<evidence type="ECO:0000256" key="2">
    <source>
        <dbReference type="ARBA" id="ARBA00012438"/>
    </source>
</evidence>
<evidence type="ECO:0000256" key="6">
    <source>
        <dbReference type="SAM" id="Coils"/>
    </source>
</evidence>
<evidence type="ECO:0000259" key="9">
    <source>
        <dbReference type="PROSITE" id="PS50112"/>
    </source>
</evidence>
<feature type="domain" description="Response regulatory" evidence="8">
    <location>
        <begin position="658"/>
        <end position="777"/>
    </location>
</feature>
<dbReference type="PROSITE" id="PS50112">
    <property type="entry name" value="PAS"/>
    <property type="match status" value="1"/>
</dbReference>
<dbReference type="Gene3D" id="1.10.287.130">
    <property type="match status" value="1"/>
</dbReference>
<dbReference type="InterPro" id="IPR003661">
    <property type="entry name" value="HisK_dim/P_dom"/>
</dbReference>
<dbReference type="CDD" id="cd17546">
    <property type="entry name" value="REC_hyHK_CKI1_RcsC-like"/>
    <property type="match status" value="1"/>
</dbReference>
<dbReference type="InterPro" id="IPR035965">
    <property type="entry name" value="PAS-like_dom_sf"/>
</dbReference>
<dbReference type="RefSeq" id="WP_377371359.1">
    <property type="nucleotide sequence ID" value="NZ_JAOTJD010000045.1"/>
</dbReference>
<dbReference type="Proteomes" id="UP001598130">
    <property type="component" value="Unassembled WGS sequence"/>
</dbReference>
<dbReference type="PRINTS" id="PR00344">
    <property type="entry name" value="BCTRLSENSOR"/>
</dbReference>
<protein>
    <recommendedName>
        <fullName evidence="2">histidine kinase</fullName>
        <ecNumber evidence="2">2.7.13.3</ecNumber>
    </recommendedName>
</protein>
<dbReference type="Gene3D" id="3.30.450.20">
    <property type="entry name" value="PAS domain"/>
    <property type="match status" value="3"/>
</dbReference>
<accession>A0ABW6CYT4</accession>
<evidence type="ECO:0000313" key="12">
    <source>
        <dbReference type="Proteomes" id="UP001598130"/>
    </source>
</evidence>
<keyword evidence="11" id="KW-0067">ATP-binding</keyword>
<dbReference type="PANTHER" id="PTHR45339">
    <property type="entry name" value="HYBRID SIGNAL TRANSDUCTION HISTIDINE KINASE J"/>
    <property type="match status" value="1"/>
</dbReference>
<keyword evidence="11" id="KW-0547">Nucleotide-binding</keyword>
<evidence type="ECO:0000259" key="8">
    <source>
        <dbReference type="PROSITE" id="PS50110"/>
    </source>
</evidence>
<dbReference type="InterPro" id="IPR011006">
    <property type="entry name" value="CheY-like_superfamily"/>
</dbReference>
<dbReference type="GO" id="GO:0005524">
    <property type="term" value="F:ATP binding"/>
    <property type="evidence" value="ECO:0007669"/>
    <property type="project" value="UniProtKB-KW"/>
</dbReference>
<dbReference type="CDD" id="cd00130">
    <property type="entry name" value="PAS"/>
    <property type="match status" value="2"/>
</dbReference>
<reference evidence="11 12" key="1">
    <citation type="submission" date="2022-09" db="EMBL/GenBank/DDBJ databases">
        <title>New species of Phenylobacterium.</title>
        <authorList>
            <person name="Mieszkin S."/>
        </authorList>
    </citation>
    <scope>NUCLEOTIDE SEQUENCE [LARGE SCALE GENOMIC DNA]</scope>
    <source>
        <strain evidence="11 12">HK31-G</strain>
    </source>
</reference>
<dbReference type="InterPro" id="IPR005467">
    <property type="entry name" value="His_kinase_dom"/>
</dbReference>
<dbReference type="InterPro" id="IPR036097">
    <property type="entry name" value="HisK_dim/P_sf"/>
</dbReference>
<evidence type="ECO:0000313" key="11">
    <source>
        <dbReference type="EMBL" id="MFD3266053.1"/>
    </source>
</evidence>
<dbReference type="SUPFAM" id="SSF55785">
    <property type="entry name" value="PYP-like sensor domain (PAS domain)"/>
    <property type="match status" value="3"/>
</dbReference>
<comment type="caution">
    <text evidence="11">The sequence shown here is derived from an EMBL/GenBank/DDBJ whole genome shotgun (WGS) entry which is preliminary data.</text>
</comment>
<proteinExistence type="predicted"/>
<dbReference type="PROSITE" id="PS50110">
    <property type="entry name" value="RESPONSE_REGULATORY"/>
    <property type="match status" value="1"/>
</dbReference>
<feature type="domain" description="PAC" evidence="10">
    <location>
        <begin position="213"/>
        <end position="264"/>
    </location>
</feature>
<gene>
    <name evidence="11" type="ORF">OCL97_19015</name>
</gene>
<keyword evidence="12" id="KW-1185">Reference proteome</keyword>
<dbReference type="EMBL" id="JAOTJD010000045">
    <property type="protein sequence ID" value="MFD3266053.1"/>
    <property type="molecule type" value="Genomic_DNA"/>
</dbReference>
<dbReference type="SUPFAM" id="SSF52172">
    <property type="entry name" value="CheY-like"/>
    <property type="match status" value="1"/>
</dbReference>
<dbReference type="Gene3D" id="3.30.565.10">
    <property type="entry name" value="Histidine kinase-like ATPase, C-terminal domain"/>
    <property type="match status" value="1"/>
</dbReference>
<dbReference type="Pfam" id="PF00512">
    <property type="entry name" value="HisKA"/>
    <property type="match status" value="1"/>
</dbReference>
<dbReference type="Gene3D" id="3.40.50.2300">
    <property type="match status" value="1"/>
</dbReference>
<evidence type="ECO:0000256" key="5">
    <source>
        <dbReference type="PROSITE-ProRule" id="PRU00169"/>
    </source>
</evidence>
<dbReference type="PROSITE" id="PS50113">
    <property type="entry name" value="PAC"/>
    <property type="match status" value="2"/>
</dbReference>
<dbReference type="InterPro" id="IPR000700">
    <property type="entry name" value="PAS-assoc_C"/>
</dbReference>
<dbReference type="SUPFAM" id="SSF47384">
    <property type="entry name" value="Homodimeric domain of signal transducing histidine kinase"/>
    <property type="match status" value="1"/>
</dbReference>
<comment type="catalytic activity">
    <reaction evidence="1">
        <text>ATP + protein L-histidine = ADP + protein N-phospho-L-histidine.</text>
        <dbReference type="EC" id="2.7.13.3"/>
    </reaction>
</comment>
<evidence type="ECO:0000256" key="3">
    <source>
        <dbReference type="ARBA" id="ARBA00022553"/>
    </source>
</evidence>
<evidence type="ECO:0000256" key="1">
    <source>
        <dbReference type="ARBA" id="ARBA00000085"/>
    </source>
</evidence>
<feature type="domain" description="PAC" evidence="10">
    <location>
        <begin position="87"/>
        <end position="139"/>
    </location>
</feature>
<dbReference type="Pfam" id="PF08448">
    <property type="entry name" value="PAS_4"/>
    <property type="match status" value="2"/>
</dbReference>
<dbReference type="PANTHER" id="PTHR45339:SF1">
    <property type="entry name" value="HYBRID SIGNAL TRANSDUCTION HISTIDINE KINASE J"/>
    <property type="match status" value="1"/>
</dbReference>
<feature type="modified residue" description="4-aspartylphosphate" evidence="5">
    <location>
        <position position="707"/>
    </location>
</feature>
<keyword evidence="3 5" id="KW-0597">Phosphoprotein</keyword>
<dbReference type="Pfam" id="PF00072">
    <property type="entry name" value="Response_reg"/>
    <property type="match status" value="1"/>
</dbReference>
<dbReference type="InterPro" id="IPR004358">
    <property type="entry name" value="Sig_transdc_His_kin-like_C"/>
</dbReference>
<dbReference type="SMART" id="SM00091">
    <property type="entry name" value="PAS"/>
    <property type="match status" value="2"/>
</dbReference>
<dbReference type="SMART" id="SM00448">
    <property type="entry name" value="REC"/>
    <property type="match status" value="1"/>
</dbReference>
<evidence type="ECO:0000256" key="4">
    <source>
        <dbReference type="ARBA" id="ARBA00023012"/>
    </source>
</evidence>
<dbReference type="Pfam" id="PF02518">
    <property type="entry name" value="HATPase_c"/>
    <property type="match status" value="1"/>
</dbReference>
<dbReference type="InterPro" id="IPR003594">
    <property type="entry name" value="HATPase_dom"/>
</dbReference>
<keyword evidence="6" id="KW-0175">Coiled coil</keyword>
<dbReference type="InterPro" id="IPR000014">
    <property type="entry name" value="PAS"/>
</dbReference>